<dbReference type="EMBL" id="GBRH01163612">
    <property type="protein sequence ID" value="JAE34284.1"/>
    <property type="molecule type" value="Transcribed_RNA"/>
</dbReference>
<reference evidence="1" key="2">
    <citation type="journal article" date="2015" name="Data Brief">
        <title>Shoot transcriptome of the giant reed, Arundo donax.</title>
        <authorList>
            <person name="Barrero R.A."/>
            <person name="Guerrero F.D."/>
            <person name="Moolhuijzen P."/>
            <person name="Goolsby J.A."/>
            <person name="Tidwell J."/>
            <person name="Bellgard S.E."/>
            <person name="Bellgard M.I."/>
        </authorList>
    </citation>
    <scope>NUCLEOTIDE SEQUENCE</scope>
    <source>
        <tissue evidence="1">Shoot tissue taken approximately 20 cm above the soil surface</tissue>
    </source>
</reference>
<dbReference type="InterPro" id="IPR057221">
    <property type="entry name" value="DUF7899"/>
</dbReference>
<name>A0A0A9HEN8_ARUDO</name>
<accession>A0A0A9HEN8</accession>
<sequence length="106" mass="11791">MLWYPDCSGNSLCITGNKDLIISYCKADPNDSSSDDNDCSINISKILTVKCFAKIKAGDLCKQKNASKFQNTPSEALRNITALYYDEKREEIYTGNAQGLVHVWSS</sequence>
<dbReference type="AlphaFoldDB" id="A0A0A9HEN8"/>
<dbReference type="Pfam" id="PF25463">
    <property type="entry name" value="DUF7899"/>
    <property type="match status" value="1"/>
</dbReference>
<dbReference type="PANTHER" id="PTHR31789">
    <property type="entry name" value="OS05G0482600 PROTEIN"/>
    <property type="match status" value="1"/>
</dbReference>
<proteinExistence type="predicted"/>
<protein>
    <submittedName>
        <fullName evidence="1">Uncharacterized protein</fullName>
    </submittedName>
</protein>
<evidence type="ECO:0000313" key="1">
    <source>
        <dbReference type="EMBL" id="JAE34284.1"/>
    </source>
</evidence>
<organism evidence="1">
    <name type="scientific">Arundo donax</name>
    <name type="common">Giant reed</name>
    <name type="synonym">Donax arundinaceus</name>
    <dbReference type="NCBI Taxonomy" id="35708"/>
    <lineage>
        <taxon>Eukaryota</taxon>
        <taxon>Viridiplantae</taxon>
        <taxon>Streptophyta</taxon>
        <taxon>Embryophyta</taxon>
        <taxon>Tracheophyta</taxon>
        <taxon>Spermatophyta</taxon>
        <taxon>Magnoliopsida</taxon>
        <taxon>Liliopsida</taxon>
        <taxon>Poales</taxon>
        <taxon>Poaceae</taxon>
        <taxon>PACMAD clade</taxon>
        <taxon>Arundinoideae</taxon>
        <taxon>Arundineae</taxon>
        <taxon>Arundo</taxon>
    </lineage>
</organism>
<dbReference type="PANTHER" id="PTHR31789:SF4">
    <property type="entry name" value="OS01G0817800 PROTEIN"/>
    <property type="match status" value="1"/>
</dbReference>
<reference evidence="1" key="1">
    <citation type="submission" date="2014-09" db="EMBL/GenBank/DDBJ databases">
        <authorList>
            <person name="Magalhaes I.L.F."/>
            <person name="Oliveira U."/>
            <person name="Santos F.R."/>
            <person name="Vidigal T.H.D.A."/>
            <person name="Brescovit A.D."/>
            <person name="Santos A.J."/>
        </authorList>
    </citation>
    <scope>NUCLEOTIDE SEQUENCE</scope>
    <source>
        <tissue evidence="1">Shoot tissue taken approximately 20 cm above the soil surface</tissue>
    </source>
</reference>